<evidence type="ECO:0000256" key="1">
    <source>
        <dbReference type="SAM" id="Coils"/>
    </source>
</evidence>
<dbReference type="EMBL" id="JACSPQ010000011">
    <property type="protein sequence ID" value="MBD8002629.1"/>
    <property type="molecule type" value="Genomic_DNA"/>
</dbReference>
<name>A0ABR8VCZ5_9BACT</name>
<gene>
    <name evidence="2" type="ORF">H9626_10470</name>
</gene>
<organism evidence="2 3">
    <name type="scientific">Phocaeicola faecium</name>
    <dbReference type="NCBI Taxonomy" id="2762213"/>
    <lineage>
        <taxon>Bacteria</taxon>
        <taxon>Pseudomonadati</taxon>
        <taxon>Bacteroidota</taxon>
        <taxon>Bacteroidia</taxon>
        <taxon>Bacteroidales</taxon>
        <taxon>Bacteroidaceae</taxon>
        <taxon>Phocaeicola</taxon>
    </lineage>
</organism>
<sequence length="129" mass="14770">MKKNLAKMLITAVICGSCLTACTGYTAEDYAREMKELAEETMQNASSYTEEDWKEVGERFKEINAKGKGLLNEMTEEQQKEIENLSEEFVNKAADFNHQEFKEELNNLLDKADSFIDDAIKQLKEGEEE</sequence>
<evidence type="ECO:0000313" key="2">
    <source>
        <dbReference type="EMBL" id="MBD8002629.1"/>
    </source>
</evidence>
<evidence type="ECO:0000313" key="3">
    <source>
        <dbReference type="Proteomes" id="UP000616346"/>
    </source>
</evidence>
<dbReference type="Proteomes" id="UP000616346">
    <property type="component" value="Unassembled WGS sequence"/>
</dbReference>
<keyword evidence="3" id="KW-1185">Reference proteome</keyword>
<evidence type="ECO:0008006" key="4">
    <source>
        <dbReference type="Google" id="ProtNLM"/>
    </source>
</evidence>
<reference evidence="2 3" key="1">
    <citation type="submission" date="2020-08" db="EMBL/GenBank/DDBJ databases">
        <title>A Genomic Blueprint of the Chicken Gut Microbiome.</title>
        <authorList>
            <person name="Gilroy R."/>
            <person name="Ravi A."/>
            <person name="Getino M."/>
            <person name="Pursley I."/>
            <person name="Horton D.L."/>
            <person name="Alikhan N.-F."/>
            <person name="Baker D."/>
            <person name="Gharbi K."/>
            <person name="Hall N."/>
            <person name="Watson M."/>
            <person name="Adriaenssens E.M."/>
            <person name="Foster-Nyarko E."/>
            <person name="Jarju S."/>
            <person name="Secka A."/>
            <person name="Antonio M."/>
            <person name="Oren A."/>
            <person name="Chaudhuri R."/>
            <person name="La Ragione R.M."/>
            <person name="Hildebrand F."/>
            <person name="Pallen M.J."/>
        </authorList>
    </citation>
    <scope>NUCLEOTIDE SEQUENCE [LARGE SCALE GENOMIC DNA]</scope>
    <source>
        <strain evidence="2 3">Sa1YUN3</strain>
    </source>
</reference>
<comment type="caution">
    <text evidence="2">The sequence shown here is derived from an EMBL/GenBank/DDBJ whole genome shotgun (WGS) entry which is preliminary data.</text>
</comment>
<keyword evidence="1" id="KW-0175">Coiled coil</keyword>
<protein>
    <recommendedName>
        <fullName evidence="4">YtxH domain-containing protein</fullName>
    </recommendedName>
</protein>
<feature type="coiled-coil region" evidence="1">
    <location>
        <begin position="31"/>
        <end position="118"/>
    </location>
</feature>
<proteinExistence type="predicted"/>
<dbReference type="Gene3D" id="1.20.5.1230">
    <property type="entry name" value="Apolipoprotein A-I"/>
    <property type="match status" value="1"/>
</dbReference>
<accession>A0ABR8VCZ5</accession>
<dbReference type="RefSeq" id="WP_191710470.1">
    <property type="nucleotide sequence ID" value="NZ_JACSPQ010000011.1"/>
</dbReference>